<reference evidence="1" key="1">
    <citation type="submission" date="2022-09" db="EMBL/GenBank/DDBJ databases">
        <authorList>
            <person name="Orihara K."/>
        </authorList>
    </citation>
    <scope>NUCLEOTIDE SEQUENCE</scope>
    <source>
        <strain evidence="1">YIT 13062</strain>
    </source>
</reference>
<dbReference type="Proteomes" id="UP001161916">
    <property type="component" value="Unassembled WGS sequence"/>
</dbReference>
<dbReference type="Pfam" id="PF13289">
    <property type="entry name" value="SIR2_2"/>
    <property type="match status" value="1"/>
</dbReference>
<name>A0AA43P8U9_9BIFI</name>
<reference evidence="1" key="2">
    <citation type="journal article" date="2023" name="Gut Microbes">
        <title>Characterization of Bifidobacterium kashiwanohense that utilizes both milk- and plant-derived oligosaccharides.</title>
        <authorList>
            <person name="Orihara K."/>
            <person name="Yahagi K."/>
            <person name="Saito Y."/>
            <person name="Watanabe Y."/>
            <person name="Sasai T."/>
            <person name="Hara T."/>
            <person name="Tsukuda N."/>
            <person name="Oki K."/>
            <person name="Fujimoto J."/>
            <person name="Matsuki T."/>
        </authorList>
    </citation>
    <scope>NUCLEOTIDE SEQUENCE</scope>
    <source>
        <strain evidence="1">YIT 13062</strain>
    </source>
</reference>
<evidence type="ECO:0000313" key="1">
    <source>
        <dbReference type="EMBL" id="MDH7890828.1"/>
    </source>
</evidence>
<evidence type="ECO:0000313" key="2">
    <source>
        <dbReference type="Proteomes" id="UP001161916"/>
    </source>
</evidence>
<dbReference type="InterPro" id="IPR011202">
    <property type="entry name" value="UCP014677"/>
</dbReference>
<gene>
    <name evidence="1" type="ORF">OB951_09530</name>
</gene>
<proteinExistence type="predicted"/>
<sequence length="557" mass="64043">MATTEFNEKVHDAVLSALKRTNRIPYLFVGSGISRRYMGTENWNDLLEWVCNIVGTPMRKYAIYKQMIQAAGYDNELGPNPAIASRMEIDFLNALENNSLTEWTEKRSSDIYDNVPAMKLFIADHLRNDFSTRLMTNELKLLKKATRSIAGIITTNYDTLMEELFNGYKVYEEQDDLLFTQFAGIGEIYKIHGSINHPESMVLDAKDYEQFNEKAKYLIAKILTIFGEYPVIFLGYSISDPDVRKIVRAIADCAGPERISEMENRFIFVDYSQDKFAIMPSSIDVGKSVSMTTIKTNDFSPIYSAIAEMKQRYTPRVISQFRRQVFVGTSTSEKAEKMLPIAWSELDSLPQDTPVIVGLDQRDYGKPIRYEELYEDLLFDNKGFKSDLIIGAYMDNLLKKNPSGLPMYKYLLLAKIPVTGEKIRQNIKEYCCYDAYLSPSNKKDQPRYRKRLKEKSVDGLISTFGKKTAFKHLTCLYEDEIDPDCLYKYLREVACSDVPEDRRNKLESMLEDSEMRRCIRIYDYLTYGKQYLNKNSASTVAANSASLSGQEEHLATQ</sequence>
<comment type="caution">
    <text evidence="1">The sequence shown here is derived from an EMBL/GenBank/DDBJ whole genome shotgun (WGS) entry which is preliminary data.</text>
</comment>
<dbReference type="PIRSF" id="PIRSF014677">
    <property type="entry name" value="UCP014677"/>
    <property type="match status" value="1"/>
</dbReference>
<dbReference type="RefSeq" id="WP_154304163.1">
    <property type="nucleotide sequence ID" value="NZ_CP026729.1"/>
</dbReference>
<dbReference type="EMBL" id="JAOPMH010000014">
    <property type="protein sequence ID" value="MDH7890828.1"/>
    <property type="molecule type" value="Genomic_DNA"/>
</dbReference>
<accession>A0AA43P8U9</accession>
<dbReference type="AlphaFoldDB" id="A0AA43P8U9"/>
<organism evidence="1 2">
    <name type="scientific">Bifidobacterium catenulatum subsp. kashiwanohense</name>
    <dbReference type="NCBI Taxonomy" id="630129"/>
    <lineage>
        <taxon>Bacteria</taxon>
        <taxon>Bacillati</taxon>
        <taxon>Actinomycetota</taxon>
        <taxon>Actinomycetes</taxon>
        <taxon>Bifidobacteriales</taxon>
        <taxon>Bifidobacteriaceae</taxon>
        <taxon>Bifidobacterium</taxon>
    </lineage>
</organism>
<protein>
    <submittedName>
        <fullName evidence="1">SIR2 family protein</fullName>
    </submittedName>
</protein>